<sequence length="632" mass="70080">MSRQLPTHSLQAWEKNKPRAWHVATALGALLKAVPAQWREPMQRMGLGQMGKEGPEWLTAHDALLAIEEFDENYGQAARWSMSDDDIRAMAKRLAAEADELDDQAIGQGLPLSERVDAIRLLVRLVGVHEEKPIIGEPAIKRAQDAAWWRRVLRTHVARVVEAGAVRLGIVNRRAGGYVSNAGLARRTAQLQRNAEGLKRTLYRNEAGQVFNLAELAALSPSNPVIRGGELMTRIRGAEEYADHRAHVGLFLTLTTPSRFHAVSVGKNGRGRPRLNPRYDGRSTPRDAQLWLRAMWVKVRAKLKRQGVNTYGIRVAEPHHDATPHWHALLWVETEQQAQQLDAAVREYWLSDDGDEPGAKANRVNIKRMVAGGAAGYVAKYIAKSVGHAALADHLDVVQGDLFDVSTGDVPGHVRVDAWASTWGIRQFQAVGMPSVTVWRELRRVGKDQVERLHFDGDKITSQAWHACHRTGDIKADWCRFMGAMGGHCVPRGRWHLRIARRDVPMGAVNAYGEEITEGRVVGLEARTGRWLVSRRIAWSPVAQESLAADVAAPAGAAALDTAAVPVLGAERAPLAPAWTRFNNCTARLTGELRRAFMGRGRHEKEDWSSPDSRDSVLYRPESTATTPVFSH</sequence>
<keyword evidence="10" id="KW-1185">Reference proteome</keyword>
<evidence type="ECO:0000256" key="1">
    <source>
        <dbReference type="ARBA" id="ARBA00003293"/>
    </source>
</evidence>
<evidence type="ECO:0000256" key="7">
    <source>
        <dbReference type="SAM" id="MobiDB-lite"/>
    </source>
</evidence>
<gene>
    <name evidence="9" type="ORF">HUK68_06755</name>
</gene>
<reference evidence="9 10" key="1">
    <citation type="submission" date="2020-06" db="EMBL/GenBank/DDBJ databases">
        <title>Acidovorax antarctica sp. nov., isolated from Corinth ice sheet soil, Antarctic Fields Peninsula.</title>
        <authorList>
            <person name="Xu Q."/>
            <person name="Peng F."/>
        </authorList>
    </citation>
    <scope>NUCLEOTIDE SEQUENCE [LARGE SCALE GENOMIC DNA]</scope>
    <source>
        <strain evidence="9 10">16-35-5</strain>
    </source>
</reference>
<comment type="function">
    <text evidence="1">Possible endonuclease which induces a single-strand cut and initiates DNA replication.</text>
</comment>
<feature type="compositionally biased region" description="Basic and acidic residues" evidence="7">
    <location>
        <begin position="600"/>
        <end position="617"/>
    </location>
</feature>
<dbReference type="GO" id="GO:0004519">
    <property type="term" value="F:endonuclease activity"/>
    <property type="evidence" value="ECO:0007669"/>
    <property type="project" value="UniProtKB-KW"/>
</dbReference>
<evidence type="ECO:0000256" key="3">
    <source>
        <dbReference type="ARBA" id="ARBA00022705"/>
    </source>
</evidence>
<organism evidence="9 10">
    <name type="scientific">Comamonas antarctica</name>
    <dbReference type="NCBI Taxonomy" id="2743470"/>
    <lineage>
        <taxon>Bacteria</taxon>
        <taxon>Pseudomonadati</taxon>
        <taxon>Pseudomonadota</taxon>
        <taxon>Betaproteobacteria</taxon>
        <taxon>Burkholderiales</taxon>
        <taxon>Comamonadaceae</taxon>
        <taxon>Comamonas</taxon>
    </lineage>
</organism>
<evidence type="ECO:0000313" key="9">
    <source>
        <dbReference type="EMBL" id="QKV52626.1"/>
    </source>
</evidence>
<evidence type="ECO:0000256" key="2">
    <source>
        <dbReference type="ARBA" id="ARBA00009260"/>
    </source>
</evidence>
<dbReference type="InterPro" id="IPR008766">
    <property type="entry name" value="Replication_gene_A-like"/>
</dbReference>
<dbReference type="EMBL" id="CP054840">
    <property type="protein sequence ID" value="QKV52626.1"/>
    <property type="molecule type" value="Genomic_DNA"/>
</dbReference>
<evidence type="ECO:0000259" key="8">
    <source>
        <dbReference type="Pfam" id="PF05840"/>
    </source>
</evidence>
<keyword evidence="5 9" id="KW-0255">Endonuclease</keyword>
<dbReference type="GO" id="GO:0006260">
    <property type="term" value="P:DNA replication"/>
    <property type="evidence" value="ECO:0007669"/>
    <property type="project" value="UniProtKB-KW"/>
</dbReference>
<dbReference type="Pfam" id="PF05840">
    <property type="entry name" value="Phage_GPA"/>
    <property type="match status" value="1"/>
</dbReference>
<name>A0A6N1X402_9BURK</name>
<evidence type="ECO:0000256" key="5">
    <source>
        <dbReference type="ARBA" id="ARBA00022759"/>
    </source>
</evidence>
<keyword evidence="4" id="KW-0540">Nuclease</keyword>
<evidence type="ECO:0000256" key="4">
    <source>
        <dbReference type="ARBA" id="ARBA00022722"/>
    </source>
</evidence>
<feature type="compositionally biased region" description="Polar residues" evidence="7">
    <location>
        <begin position="623"/>
        <end position="632"/>
    </location>
</feature>
<keyword evidence="6" id="KW-0378">Hydrolase</keyword>
<dbReference type="KEGG" id="aant:HUK68_06755"/>
<evidence type="ECO:0000256" key="6">
    <source>
        <dbReference type="ARBA" id="ARBA00022801"/>
    </source>
</evidence>
<evidence type="ECO:0000313" key="10">
    <source>
        <dbReference type="Proteomes" id="UP000509579"/>
    </source>
</evidence>
<accession>A0A6N1X402</accession>
<dbReference type="Proteomes" id="UP000509579">
    <property type="component" value="Chromosome"/>
</dbReference>
<feature type="domain" description="Replication gene A protein-like" evidence="8">
    <location>
        <begin position="137"/>
        <end position="386"/>
    </location>
</feature>
<dbReference type="AlphaFoldDB" id="A0A6N1X402"/>
<keyword evidence="3" id="KW-0235">DNA replication</keyword>
<comment type="similarity">
    <text evidence="2">Belongs to the phage GPA family.</text>
</comment>
<feature type="region of interest" description="Disordered" evidence="7">
    <location>
        <begin position="600"/>
        <end position="632"/>
    </location>
</feature>
<dbReference type="GO" id="GO:0016787">
    <property type="term" value="F:hydrolase activity"/>
    <property type="evidence" value="ECO:0007669"/>
    <property type="project" value="UniProtKB-KW"/>
</dbReference>
<proteinExistence type="inferred from homology"/>
<dbReference type="RefSeq" id="WP_175503506.1">
    <property type="nucleotide sequence ID" value="NZ_CP054840.1"/>
</dbReference>
<protein>
    <submittedName>
        <fullName evidence="9">Replication endonuclease</fullName>
    </submittedName>
</protein>